<comment type="similarity">
    <text evidence="1">Belongs to the small heat shock protein (HSP20) family.</text>
</comment>
<evidence type="ECO:0000313" key="6">
    <source>
        <dbReference type="Proteomes" id="UP000230069"/>
    </source>
</evidence>
<dbReference type="OrthoDB" id="1431247at2759"/>
<feature type="compositionally biased region" description="Polar residues" evidence="2">
    <location>
        <begin position="242"/>
        <end position="254"/>
    </location>
</feature>
<dbReference type="GO" id="GO:0000786">
    <property type="term" value="C:nucleosome"/>
    <property type="evidence" value="ECO:0007669"/>
    <property type="project" value="InterPro"/>
</dbReference>
<evidence type="ECO:0000259" key="4">
    <source>
        <dbReference type="PROSITE" id="PS51504"/>
    </source>
</evidence>
<sequence>MILRTIDSLKDRNIEMNRSEISKHVKSTYGFLLQINQTNINHHLIQLESTGQIICVDNKYKRGTPNPNHSNPHNNNNTLQPTPTQCHPKSRGRPLKSILKSQGRPLKSNHPIISISSSAADDVDSSDNLNTKNTSSSMSNSSSSSPAAIKCTTSPIVDENMDSIVNEPFYLPKTDDTAKNGKRLPSIPVNVLESSKDYILFCDVPGLSKADVQVTVEDAETLVIQSSGNGKRKREEEATGEGNFSQNLEKVSPA</sequence>
<dbReference type="GO" id="GO:0003677">
    <property type="term" value="F:DNA binding"/>
    <property type="evidence" value="ECO:0007669"/>
    <property type="project" value="InterPro"/>
</dbReference>
<name>A0A2G5DI48_AQUCA</name>
<feature type="compositionally biased region" description="Low complexity" evidence="2">
    <location>
        <begin position="64"/>
        <end position="85"/>
    </location>
</feature>
<evidence type="ECO:0008006" key="7">
    <source>
        <dbReference type="Google" id="ProtNLM"/>
    </source>
</evidence>
<dbReference type="PROSITE" id="PS01031">
    <property type="entry name" value="SHSP"/>
    <property type="match status" value="1"/>
</dbReference>
<feature type="domain" description="SHSP" evidence="3">
    <location>
        <begin position="180"/>
        <end position="254"/>
    </location>
</feature>
<feature type="compositionally biased region" description="Low complexity" evidence="2">
    <location>
        <begin position="135"/>
        <end position="145"/>
    </location>
</feature>
<gene>
    <name evidence="5" type="ORF">AQUCO_02000562v1</name>
</gene>
<evidence type="ECO:0000259" key="3">
    <source>
        <dbReference type="PROSITE" id="PS01031"/>
    </source>
</evidence>
<dbReference type="AlphaFoldDB" id="A0A2G5DI48"/>
<dbReference type="Proteomes" id="UP000230069">
    <property type="component" value="Unassembled WGS sequence"/>
</dbReference>
<dbReference type="EMBL" id="KZ305037">
    <property type="protein sequence ID" value="PIA43200.1"/>
    <property type="molecule type" value="Genomic_DNA"/>
</dbReference>
<reference evidence="5 6" key="1">
    <citation type="submission" date="2017-09" db="EMBL/GenBank/DDBJ databases">
        <title>WGS assembly of Aquilegia coerulea Goldsmith.</title>
        <authorList>
            <person name="Hodges S."/>
            <person name="Kramer E."/>
            <person name="Nordborg M."/>
            <person name="Tomkins J."/>
            <person name="Borevitz J."/>
            <person name="Derieg N."/>
            <person name="Yan J."/>
            <person name="Mihaltcheva S."/>
            <person name="Hayes R.D."/>
            <person name="Rokhsar D."/>
        </authorList>
    </citation>
    <scope>NUCLEOTIDE SEQUENCE [LARGE SCALE GENOMIC DNA]</scope>
    <source>
        <strain evidence="6">cv. Goldsmith</strain>
    </source>
</reference>
<feature type="region of interest" description="Disordered" evidence="2">
    <location>
        <begin position="225"/>
        <end position="254"/>
    </location>
</feature>
<evidence type="ECO:0000313" key="5">
    <source>
        <dbReference type="EMBL" id="PIA43200.1"/>
    </source>
</evidence>
<dbReference type="STRING" id="218851.A0A2G5DI48"/>
<dbReference type="PROSITE" id="PS51504">
    <property type="entry name" value="H15"/>
    <property type="match status" value="1"/>
</dbReference>
<dbReference type="SUPFAM" id="SSF46785">
    <property type="entry name" value="Winged helix' DNA-binding domain"/>
    <property type="match status" value="1"/>
</dbReference>
<dbReference type="InterPro" id="IPR008978">
    <property type="entry name" value="HSP20-like_chaperone"/>
</dbReference>
<proteinExistence type="inferred from homology"/>
<dbReference type="InterPro" id="IPR036390">
    <property type="entry name" value="WH_DNA-bd_sf"/>
</dbReference>
<feature type="region of interest" description="Disordered" evidence="2">
    <location>
        <begin position="117"/>
        <end position="148"/>
    </location>
</feature>
<dbReference type="SUPFAM" id="SSF49764">
    <property type="entry name" value="HSP20-like chaperones"/>
    <property type="match status" value="1"/>
</dbReference>
<accession>A0A2G5DI48</accession>
<organism evidence="5 6">
    <name type="scientific">Aquilegia coerulea</name>
    <name type="common">Rocky mountain columbine</name>
    <dbReference type="NCBI Taxonomy" id="218851"/>
    <lineage>
        <taxon>Eukaryota</taxon>
        <taxon>Viridiplantae</taxon>
        <taxon>Streptophyta</taxon>
        <taxon>Embryophyta</taxon>
        <taxon>Tracheophyta</taxon>
        <taxon>Spermatophyta</taxon>
        <taxon>Magnoliopsida</taxon>
        <taxon>Ranunculales</taxon>
        <taxon>Ranunculaceae</taxon>
        <taxon>Thalictroideae</taxon>
        <taxon>Aquilegia</taxon>
    </lineage>
</organism>
<evidence type="ECO:0000256" key="1">
    <source>
        <dbReference type="PROSITE-ProRule" id="PRU00285"/>
    </source>
</evidence>
<dbReference type="InParanoid" id="A0A2G5DI48"/>
<protein>
    <recommendedName>
        <fullName evidence="7">SHSP domain-containing protein</fullName>
    </recommendedName>
</protein>
<keyword evidence="6" id="KW-1185">Reference proteome</keyword>
<evidence type="ECO:0000256" key="2">
    <source>
        <dbReference type="SAM" id="MobiDB-lite"/>
    </source>
</evidence>
<dbReference type="GO" id="GO:0006334">
    <property type="term" value="P:nucleosome assembly"/>
    <property type="evidence" value="ECO:0007669"/>
    <property type="project" value="InterPro"/>
</dbReference>
<feature type="domain" description="H15" evidence="4">
    <location>
        <begin position="1"/>
        <end position="64"/>
    </location>
</feature>
<dbReference type="InterPro" id="IPR002068">
    <property type="entry name" value="A-crystallin/Hsp20_dom"/>
</dbReference>
<feature type="region of interest" description="Disordered" evidence="2">
    <location>
        <begin position="61"/>
        <end position="95"/>
    </location>
</feature>
<dbReference type="InterPro" id="IPR005818">
    <property type="entry name" value="Histone_H1/H5_H15"/>
</dbReference>
<dbReference type="Gene3D" id="2.60.40.790">
    <property type="match status" value="1"/>
</dbReference>